<gene>
    <name evidence="5" type="primary">appF</name>
    <name evidence="5" type="ORF">NCAV_1227</name>
</gene>
<evidence type="ECO:0000256" key="1">
    <source>
        <dbReference type="ARBA" id="ARBA00022448"/>
    </source>
</evidence>
<dbReference type="PROSITE" id="PS00675">
    <property type="entry name" value="SIGMA54_INTERACT_1"/>
    <property type="match status" value="1"/>
</dbReference>
<name>A0A2K5AS19_9ARCH</name>
<dbReference type="Pfam" id="PF00005">
    <property type="entry name" value="ABC_tran"/>
    <property type="match status" value="1"/>
</dbReference>
<dbReference type="InterPro" id="IPR003593">
    <property type="entry name" value="AAA+_ATPase"/>
</dbReference>
<dbReference type="Proteomes" id="UP000236248">
    <property type="component" value="Chromosome NCAV"/>
</dbReference>
<dbReference type="GO" id="GO:0055085">
    <property type="term" value="P:transmembrane transport"/>
    <property type="evidence" value="ECO:0007669"/>
    <property type="project" value="UniProtKB-ARBA"/>
</dbReference>
<feature type="domain" description="ABC transporter" evidence="4">
    <location>
        <begin position="18"/>
        <end position="274"/>
    </location>
</feature>
<dbReference type="FunFam" id="3.40.50.300:FF:000016">
    <property type="entry name" value="Oligopeptide ABC transporter ATP-binding component"/>
    <property type="match status" value="1"/>
</dbReference>
<dbReference type="GO" id="GO:0015833">
    <property type="term" value="P:peptide transport"/>
    <property type="evidence" value="ECO:0007669"/>
    <property type="project" value="InterPro"/>
</dbReference>
<reference evidence="6" key="1">
    <citation type="submission" date="2018-01" db="EMBL/GenBank/DDBJ databases">
        <authorList>
            <person name="Kerou L M."/>
        </authorList>
    </citation>
    <scope>NUCLEOTIDE SEQUENCE [LARGE SCALE GENOMIC DNA]</scope>
    <source>
        <strain evidence="6">SCU2</strain>
    </source>
</reference>
<dbReference type="PROSITE" id="PS50893">
    <property type="entry name" value="ABC_TRANSPORTER_2"/>
    <property type="match status" value="1"/>
</dbReference>
<evidence type="ECO:0000259" key="4">
    <source>
        <dbReference type="PROSITE" id="PS50893"/>
    </source>
</evidence>
<dbReference type="InterPro" id="IPR025662">
    <property type="entry name" value="Sigma_54_int_dom_ATP-bd_1"/>
</dbReference>
<evidence type="ECO:0000256" key="2">
    <source>
        <dbReference type="ARBA" id="ARBA00022741"/>
    </source>
</evidence>
<dbReference type="GO" id="GO:0005524">
    <property type="term" value="F:ATP binding"/>
    <property type="evidence" value="ECO:0007669"/>
    <property type="project" value="UniProtKB-KW"/>
</dbReference>
<proteinExistence type="predicted"/>
<protein>
    <submittedName>
        <fullName evidence="5">Oligopeptide transport ATP-binding protein AppF</fullName>
    </submittedName>
</protein>
<dbReference type="EMBL" id="LT981265">
    <property type="protein sequence ID" value="SPC34394.1"/>
    <property type="molecule type" value="Genomic_DNA"/>
</dbReference>
<dbReference type="AlphaFoldDB" id="A0A2K5AS19"/>
<dbReference type="InterPro" id="IPR013563">
    <property type="entry name" value="Oligopep_ABC_C"/>
</dbReference>
<keyword evidence="1" id="KW-0813">Transport</keyword>
<dbReference type="PANTHER" id="PTHR43776">
    <property type="entry name" value="TRANSPORT ATP-BINDING PROTEIN"/>
    <property type="match status" value="1"/>
</dbReference>
<dbReference type="Gene3D" id="3.40.50.300">
    <property type="entry name" value="P-loop containing nucleotide triphosphate hydrolases"/>
    <property type="match status" value="1"/>
</dbReference>
<dbReference type="InterPro" id="IPR027417">
    <property type="entry name" value="P-loop_NTPase"/>
</dbReference>
<keyword evidence="6" id="KW-1185">Reference proteome</keyword>
<accession>A0A2K5AS19</accession>
<dbReference type="PANTHER" id="PTHR43776:SF8">
    <property type="entry name" value="ABC TRANSPORTER, ATP-BINDING PROTEIN"/>
    <property type="match status" value="1"/>
</dbReference>
<sequence>MVMLDAGSTRSTRSTNLLEVEGLRKWFRIKRSILDILHGKQEGVVKAVDDVSFSVKQGSTFVLAGESGSGKSTIARLILRAIEPDGGSIRFAGRDVLSLDKRGLMWFRRSAQMIHQDPYSSLNPRMKVISIVGEPLEVHGIKDRREKEEMVFKALEEVRLEPVEEIAYRYPHMLSGGQRQRVAIARALVLKPMLIVADEPVSMLDLSVRAEILELMQNLKVKHNITYIYITHDLSTARYFGDSIAILYKGKIVEMGSIDDVLNEPLHPYTQALIDAIPEPDPASRLRDKVIRIRASTSISMDEANDHGCRFYARCPYAMDICREEPKLLEVKNGHLVSCFLYKSSV</sequence>
<dbReference type="Pfam" id="PF08352">
    <property type="entry name" value="oligo_HPY"/>
    <property type="match status" value="1"/>
</dbReference>
<evidence type="ECO:0000256" key="3">
    <source>
        <dbReference type="ARBA" id="ARBA00022840"/>
    </source>
</evidence>
<evidence type="ECO:0000313" key="6">
    <source>
        <dbReference type="Proteomes" id="UP000236248"/>
    </source>
</evidence>
<keyword evidence="2" id="KW-0547">Nucleotide-binding</keyword>
<dbReference type="CDD" id="cd03257">
    <property type="entry name" value="ABC_NikE_OppD_transporters"/>
    <property type="match status" value="1"/>
</dbReference>
<dbReference type="InterPro" id="IPR017871">
    <property type="entry name" value="ABC_transporter-like_CS"/>
</dbReference>
<evidence type="ECO:0000313" key="5">
    <source>
        <dbReference type="EMBL" id="SPC34394.1"/>
    </source>
</evidence>
<dbReference type="SUPFAM" id="SSF52540">
    <property type="entry name" value="P-loop containing nucleoside triphosphate hydrolases"/>
    <property type="match status" value="1"/>
</dbReference>
<dbReference type="SMART" id="SM00382">
    <property type="entry name" value="AAA"/>
    <property type="match status" value="1"/>
</dbReference>
<dbReference type="PROSITE" id="PS00211">
    <property type="entry name" value="ABC_TRANSPORTER_1"/>
    <property type="match status" value="1"/>
</dbReference>
<dbReference type="InterPro" id="IPR050319">
    <property type="entry name" value="ABC_transp_ATP-bind"/>
</dbReference>
<keyword evidence="3 5" id="KW-0067">ATP-binding</keyword>
<dbReference type="GO" id="GO:0016887">
    <property type="term" value="F:ATP hydrolysis activity"/>
    <property type="evidence" value="ECO:0007669"/>
    <property type="project" value="InterPro"/>
</dbReference>
<dbReference type="KEGG" id="ncv:NCAV_1227"/>
<dbReference type="NCBIfam" id="TIGR01727">
    <property type="entry name" value="oligo_HPY"/>
    <property type="match status" value="1"/>
</dbReference>
<organism evidence="5 6">
    <name type="scientific">Candidatus Nitrosocaldus cavascurensis</name>
    <dbReference type="NCBI Taxonomy" id="2058097"/>
    <lineage>
        <taxon>Archaea</taxon>
        <taxon>Nitrososphaerota</taxon>
        <taxon>Nitrososphaeria</taxon>
        <taxon>Candidatus Nitrosocaldales</taxon>
        <taxon>Candidatus Nitrosocaldaceae</taxon>
        <taxon>Candidatus Nitrosocaldus</taxon>
    </lineage>
</organism>
<dbReference type="InterPro" id="IPR003439">
    <property type="entry name" value="ABC_transporter-like_ATP-bd"/>
</dbReference>